<feature type="region of interest" description="Disordered" evidence="1">
    <location>
        <begin position="79"/>
        <end position="122"/>
    </location>
</feature>
<feature type="compositionally biased region" description="Basic residues" evidence="1">
    <location>
        <begin position="95"/>
        <end position="105"/>
    </location>
</feature>
<organism evidence="2 3">
    <name type="scientific">Chlamydomonas eustigma</name>
    <dbReference type="NCBI Taxonomy" id="1157962"/>
    <lineage>
        <taxon>Eukaryota</taxon>
        <taxon>Viridiplantae</taxon>
        <taxon>Chlorophyta</taxon>
        <taxon>core chlorophytes</taxon>
        <taxon>Chlorophyceae</taxon>
        <taxon>CS clade</taxon>
        <taxon>Chlamydomonadales</taxon>
        <taxon>Chlamydomonadaceae</taxon>
        <taxon>Chlamydomonas</taxon>
    </lineage>
</organism>
<keyword evidence="3" id="KW-1185">Reference proteome</keyword>
<dbReference type="EMBL" id="BEGY01000195">
    <property type="protein sequence ID" value="GAX85834.1"/>
    <property type="molecule type" value="Genomic_DNA"/>
</dbReference>
<evidence type="ECO:0000256" key="1">
    <source>
        <dbReference type="SAM" id="MobiDB-lite"/>
    </source>
</evidence>
<name>A0A250XS03_9CHLO</name>
<reference evidence="2 3" key="1">
    <citation type="submission" date="2017-08" db="EMBL/GenBank/DDBJ databases">
        <title>Acidophilic green algal genome provides insights into adaptation to an acidic environment.</title>
        <authorList>
            <person name="Hirooka S."/>
            <person name="Hirose Y."/>
            <person name="Kanesaki Y."/>
            <person name="Higuchi S."/>
            <person name="Fujiwara T."/>
            <person name="Onuma R."/>
            <person name="Era A."/>
            <person name="Ohbayashi R."/>
            <person name="Uzuka A."/>
            <person name="Nozaki H."/>
            <person name="Yoshikawa H."/>
            <person name="Miyagishima S.Y."/>
        </authorList>
    </citation>
    <scope>NUCLEOTIDE SEQUENCE [LARGE SCALE GENOMIC DNA]</scope>
    <source>
        <strain evidence="2 3">NIES-2499</strain>
    </source>
</reference>
<accession>A0A250XS03</accession>
<comment type="caution">
    <text evidence="2">The sequence shown here is derived from an EMBL/GenBank/DDBJ whole genome shotgun (WGS) entry which is preliminary data.</text>
</comment>
<sequence>MMELSLPVDVPFDIDSLVEDHFTFPDVFSEFDIDKSTHDWPLVPVSEPWTASSPNSEQTPSEVSPVLIKLEQSFGSETCEDNSECSCGPSSPSTSRKRPRRRQAHRPPASKQSRWSRDKSKMNDLENIQQEKLIMATIVEQENRHLKLRTQAMEHVLAARERQLSILSQYDRLCGPASKYRESDEAQQWFEVASASISTLACKVRIAVEQWTDMISEINANAMINNFNANEPLLQALAFTVNETCALMGHAFTLNPSQQFRAMSYRLDLGCMGEPAGQLHWDHAAAELQLSEQQLVEIQACWEIINQNMAKSQSELVMAKIEMLSTDSILRHLELQKIMSDAMQSEGNTYRTLCFVLYGRIFTPLQMAKAVVHSYPYFPNAIELVSSALCMHTPNMMKP</sequence>
<dbReference type="AlphaFoldDB" id="A0A250XS03"/>
<evidence type="ECO:0000313" key="3">
    <source>
        <dbReference type="Proteomes" id="UP000232323"/>
    </source>
</evidence>
<evidence type="ECO:0000313" key="2">
    <source>
        <dbReference type="EMBL" id="GAX85834.1"/>
    </source>
</evidence>
<dbReference type="Proteomes" id="UP000232323">
    <property type="component" value="Unassembled WGS sequence"/>
</dbReference>
<gene>
    <name evidence="2" type="ORF">CEUSTIGMA_g13249.t1</name>
</gene>
<dbReference type="OrthoDB" id="548708at2759"/>
<proteinExistence type="predicted"/>
<protein>
    <submittedName>
        <fullName evidence="2">Uncharacterized protein</fullName>
    </submittedName>
</protein>